<keyword evidence="1" id="KW-0732">Signal</keyword>
<evidence type="ECO:0000313" key="2">
    <source>
        <dbReference type="EMBL" id="MBX63410.1"/>
    </source>
</evidence>
<accession>A0A2P2Q8W9</accession>
<reference evidence="2" key="1">
    <citation type="submission" date="2018-02" db="EMBL/GenBank/DDBJ databases">
        <title>Rhizophora mucronata_Transcriptome.</title>
        <authorList>
            <person name="Meera S.P."/>
            <person name="Sreeshan A."/>
            <person name="Augustine A."/>
        </authorList>
    </citation>
    <scope>NUCLEOTIDE SEQUENCE</scope>
    <source>
        <tissue evidence="2">Leaf</tissue>
    </source>
</reference>
<dbReference type="AlphaFoldDB" id="A0A2P2Q8W9"/>
<feature type="chain" id="PRO_5015168170" evidence="1">
    <location>
        <begin position="20"/>
        <end position="65"/>
    </location>
</feature>
<organism evidence="2">
    <name type="scientific">Rhizophora mucronata</name>
    <name type="common">Asiatic mangrove</name>
    <dbReference type="NCBI Taxonomy" id="61149"/>
    <lineage>
        <taxon>Eukaryota</taxon>
        <taxon>Viridiplantae</taxon>
        <taxon>Streptophyta</taxon>
        <taxon>Embryophyta</taxon>
        <taxon>Tracheophyta</taxon>
        <taxon>Spermatophyta</taxon>
        <taxon>Magnoliopsida</taxon>
        <taxon>eudicotyledons</taxon>
        <taxon>Gunneridae</taxon>
        <taxon>Pentapetalae</taxon>
        <taxon>rosids</taxon>
        <taxon>fabids</taxon>
        <taxon>Malpighiales</taxon>
        <taxon>Rhizophoraceae</taxon>
        <taxon>Rhizophora</taxon>
    </lineage>
</organism>
<sequence length="65" mass="7036">MHSMSCVALVINVLTRAASKQPKKQSKYSISISYPRNFLPAPAAAAVAVDNYPYGSPYPLPHPGY</sequence>
<proteinExistence type="predicted"/>
<dbReference type="EMBL" id="GGEC01082926">
    <property type="protein sequence ID" value="MBX63410.1"/>
    <property type="molecule type" value="Transcribed_RNA"/>
</dbReference>
<feature type="signal peptide" evidence="1">
    <location>
        <begin position="1"/>
        <end position="19"/>
    </location>
</feature>
<protein>
    <submittedName>
        <fullName evidence="2">Uncharacterized protein</fullName>
    </submittedName>
</protein>
<name>A0A2P2Q8W9_RHIMU</name>
<evidence type="ECO:0000256" key="1">
    <source>
        <dbReference type="SAM" id="SignalP"/>
    </source>
</evidence>